<dbReference type="EMBL" id="GDUN01001169">
    <property type="protein sequence ID" value="JAN94750.1"/>
    <property type="molecule type" value="mRNA"/>
</dbReference>
<proteinExistence type="evidence at transcript level"/>
<dbReference type="AlphaFoldDB" id="A0A0P6ISP2"/>
<feature type="non-terminal residue" evidence="1">
    <location>
        <position position="1"/>
    </location>
</feature>
<accession>A0A0P6ISP2</accession>
<evidence type="ECO:0000313" key="1">
    <source>
        <dbReference type="EMBL" id="JAN94750.1"/>
    </source>
</evidence>
<reference evidence="1" key="1">
    <citation type="journal article" date="2016" name="PLoS ONE">
        <title>A Deep Insight into the Sialome of Male and Female Aedes aegypti Mosquitoes.</title>
        <authorList>
            <person name="Ribeiro J.M."/>
            <person name="Martin-Martin I."/>
            <person name="Arca B."/>
            <person name="Calvo E."/>
        </authorList>
    </citation>
    <scope>NUCLEOTIDE SEQUENCE</scope>
    <source>
        <strain evidence="1">Liverpool</strain>
        <tissue evidence="1">Salivary glands</tissue>
    </source>
</reference>
<organism evidence="1">
    <name type="scientific">Aedes aegypti</name>
    <name type="common">Yellowfever mosquito</name>
    <name type="synonym">Culex aegypti</name>
    <dbReference type="NCBI Taxonomy" id="7159"/>
    <lineage>
        <taxon>Eukaryota</taxon>
        <taxon>Metazoa</taxon>
        <taxon>Ecdysozoa</taxon>
        <taxon>Arthropoda</taxon>
        <taxon>Hexapoda</taxon>
        <taxon>Insecta</taxon>
        <taxon>Pterygota</taxon>
        <taxon>Neoptera</taxon>
        <taxon>Endopterygota</taxon>
        <taxon>Diptera</taxon>
        <taxon>Nematocera</taxon>
        <taxon>Culicoidea</taxon>
        <taxon>Culicidae</taxon>
        <taxon>Culicinae</taxon>
        <taxon>Aedini</taxon>
        <taxon>Aedes</taxon>
        <taxon>Stegomyia</taxon>
    </lineage>
</organism>
<protein>
    <submittedName>
        <fullName evidence="1">Uncharacterized protein</fullName>
    </submittedName>
</protein>
<name>A0A0P6ISP2_AEDAE</name>
<sequence>LACDRCEDTICPGKRKFPLRKDLRTAGFEPTTLRLILLNSCTYTVKAIWGPLLCYALSVRFRISMIGTENRNRHMGTMTHTVLSAY</sequence>